<dbReference type="PANTHER" id="PTHR35936">
    <property type="entry name" value="MEMBRANE-BOUND LYTIC MUREIN TRANSGLYCOSYLASE F"/>
    <property type="match status" value="1"/>
</dbReference>
<protein>
    <submittedName>
        <fullName evidence="6">Putative amino-acid-binding protein YxeM</fullName>
    </submittedName>
</protein>
<dbReference type="GO" id="GO:0030313">
    <property type="term" value="C:cell envelope"/>
    <property type="evidence" value="ECO:0007669"/>
    <property type="project" value="UniProtKB-SubCell"/>
</dbReference>
<evidence type="ECO:0000259" key="5">
    <source>
        <dbReference type="SMART" id="SM00062"/>
    </source>
</evidence>
<dbReference type="InterPro" id="IPR001638">
    <property type="entry name" value="Solute-binding_3/MltF_N"/>
</dbReference>
<dbReference type="Gene3D" id="3.40.190.10">
    <property type="entry name" value="Periplasmic binding protein-like II"/>
    <property type="match status" value="2"/>
</dbReference>
<sequence>MKRFTTVCRPLASVTRLGRFLLVRCGIGRHAKRPWIAKAAAPLVATLLIAAPVGRAETVTEGWRETWAVGSMAGFAPYNHTVDGTYTGLDVEILNEAAQSINVALNHRPLPWNRALLDFEMGNLDAVFQLAPSPERFKRFHMVGPLRTTRTVFMTRIDSSLQDFAELDELSDLVVGIVAGFSYEDSFDTDESILKEPSEDDFTNMRKLLLGRVDVIVGGYASLAYVARALEAEDQVRFLPTPLVEQARYIAFPRDQRGAAQAERLQKALDAMHGSGRVASIVEGYVN</sequence>
<comment type="subcellular location">
    <subcellularLocation>
        <location evidence="1">Cell envelope</location>
    </subcellularLocation>
</comment>
<evidence type="ECO:0000256" key="3">
    <source>
        <dbReference type="ARBA" id="ARBA00022729"/>
    </source>
</evidence>
<dbReference type="STRING" id="340021.TM5383_00473"/>
<evidence type="ECO:0000256" key="4">
    <source>
        <dbReference type="RuleBase" id="RU003744"/>
    </source>
</evidence>
<keyword evidence="3" id="KW-0732">Signal</keyword>
<dbReference type="PROSITE" id="PS01039">
    <property type="entry name" value="SBP_BACTERIAL_3"/>
    <property type="match status" value="1"/>
</dbReference>
<dbReference type="Proteomes" id="UP000051681">
    <property type="component" value="Unassembled WGS sequence"/>
</dbReference>
<evidence type="ECO:0000256" key="1">
    <source>
        <dbReference type="ARBA" id="ARBA00004196"/>
    </source>
</evidence>
<dbReference type="PANTHER" id="PTHR35936:SF25">
    <property type="entry name" value="ABC TRANSPORTER SUBSTRATE-BINDING PROTEIN"/>
    <property type="match status" value="1"/>
</dbReference>
<dbReference type="EMBL" id="CYSF01000003">
    <property type="protein sequence ID" value="CUH83288.1"/>
    <property type="molecule type" value="Genomic_DNA"/>
</dbReference>
<evidence type="ECO:0000256" key="2">
    <source>
        <dbReference type="ARBA" id="ARBA00010333"/>
    </source>
</evidence>
<evidence type="ECO:0000313" key="6">
    <source>
        <dbReference type="EMBL" id="CUH83288.1"/>
    </source>
</evidence>
<proteinExistence type="inferred from homology"/>
<dbReference type="InterPro" id="IPR018313">
    <property type="entry name" value="SBP_3_CS"/>
</dbReference>
<dbReference type="RefSeq" id="WP_058317452.1">
    <property type="nucleotide sequence ID" value="NZ_CYSF01000003.1"/>
</dbReference>
<name>A0A0P1GLU0_9RHOB</name>
<accession>A0A0P1GLU0</accession>
<dbReference type="SMART" id="SM00062">
    <property type="entry name" value="PBPb"/>
    <property type="match status" value="1"/>
</dbReference>
<evidence type="ECO:0000313" key="7">
    <source>
        <dbReference type="Proteomes" id="UP000051681"/>
    </source>
</evidence>
<dbReference type="Pfam" id="PF00497">
    <property type="entry name" value="SBP_bac_3"/>
    <property type="match status" value="1"/>
</dbReference>
<dbReference type="AlphaFoldDB" id="A0A0P1GLU0"/>
<feature type="domain" description="Solute-binding protein family 3/N-terminal" evidence="5">
    <location>
        <begin position="66"/>
        <end position="287"/>
    </location>
</feature>
<keyword evidence="7" id="KW-1185">Reference proteome</keyword>
<dbReference type="SUPFAM" id="SSF53850">
    <property type="entry name" value="Periplasmic binding protein-like II"/>
    <property type="match status" value="1"/>
</dbReference>
<comment type="similarity">
    <text evidence="2 4">Belongs to the bacterial solute-binding protein 3 family.</text>
</comment>
<gene>
    <name evidence="6" type="primary">yxeM</name>
    <name evidence="6" type="ORF">TM5383_00473</name>
</gene>
<reference evidence="6 7" key="1">
    <citation type="submission" date="2015-09" db="EMBL/GenBank/DDBJ databases">
        <authorList>
            <consortium name="Swine Surveillance"/>
        </authorList>
    </citation>
    <scope>NUCLEOTIDE SEQUENCE [LARGE SCALE GENOMIC DNA]</scope>
    <source>
        <strain evidence="6 7">CECT 8383</strain>
    </source>
</reference>
<organism evidence="6 7">
    <name type="scientific">Thalassovita mediterranea</name>
    <dbReference type="NCBI Taxonomy" id="340021"/>
    <lineage>
        <taxon>Bacteria</taxon>
        <taxon>Pseudomonadati</taxon>
        <taxon>Pseudomonadota</taxon>
        <taxon>Alphaproteobacteria</taxon>
        <taxon>Rhodobacterales</taxon>
        <taxon>Roseobacteraceae</taxon>
        <taxon>Thalassovita</taxon>
    </lineage>
</organism>